<sequence>MKSNTILWIFLAIILIAAIMYLVAFLIRRKNEERLDDLEKRKSALFDLPVVDEVEEIKKMHLIGQSQNTFREWNQKWTDISTTSFAALETRIFEAENLNETLRFMQVKQAVNDAFETMDEMEKEVEEVRAGLKELRETEERNSVEVQEALDKYEIIKKMSKEEPNKFGPTLSEINKQIDEIESEFKEFVNLNSSGDPVEAGDVLKQAENHTYELESTMESIPPLVEELETEFPSQLEELQEAYQKLLEQNYKFVSDDFEKEFEKVKTKIELNVKTLGRFELSDAREENEKIASRIDGLYSQLEKEIEAKQFVHEKLPVVEAYIQHVLENNHKLVIELDHVSQSYELNKNELGITRGSQTQLEDLQKSFESLKENVEAEEVIYSQVQARLENDIEMLDEIENQQIEITEACDALREGEKVAQTKIDEFEFDLRTLKRYVDKQRLPGIPQNYFDFFYVATDRIEELSHELNKIRIDMDRINQLVDFCEQDLEVLHTKTEELIDSAALTEEMLQYANRYRMSHEEIAIAGEKSYRLFVQEYNYHDALDEIGVALEKVEPGAFKRIEAAYFKTKNQDITF</sequence>
<evidence type="ECO:0000256" key="5">
    <source>
        <dbReference type="ARBA" id="ARBA00023210"/>
    </source>
</evidence>
<evidence type="ECO:0000256" key="2">
    <source>
        <dbReference type="ARBA" id="ARBA00022989"/>
    </source>
</evidence>
<keyword evidence="4 6" id="KW-0472">Membrane</keyword>
<dbReference type="Proteomes" id="UP000287101">
    <property type="component" value="Unassembled WGS sequence"/>
</dbReference>
<evidence type="ECO:0000256" key="6">
    <source>
        <dbReference type="HAMAP-Rule" id="MF_00728"/>
    </source>
</evidence>
<feature type="transmembrane region" description="Helical" evidence="7">
    <location>
        <begin position="6"/>
        <end position="27"/>
    </location>
</feature>
<feature type="coiled-coil region" evidence="6">
    <location>
        <begin position="104"/>
        <end position="191"/>
    </location>
</feature>
<evidence type="ECO:0000256" key="3">
    <source>
        <dbReference type="ARBA" id="ARBA00023054"/>
    </source>
</evidence>
<gene>
    <name evidence="6" type="primary">ezrA</name>
    <name evidence="8" type="ORF">CBF31_05345</name>
</gene>
<keyword evidence="9" id="KW-1185">Reference proteome</keyword>
<evidence type="ECO:0000313" key="9">
    <source>
        <dbReference type="Proteomes" id="UP000287101"/>
    </source>
</evidence>
<dbReference type="GO" id="GO:0000921">
    <property type="term" value="P:septin ring assembly"/>
    <property type="evidence" value="ECO:0007669"/>
    <property type="project" value="InterPro"/>
</dbReference>
<name>A0A430A7V3_9ENTE</name>
<keyword evidence="6" id="KW-0132">Cell division</keyword>
<comment type="function">
    <text evidence="6">Negative regulator of FtsZ ring formation; modulates the frequency and position of FtsZ ring formation. Inhibits FtsZ ring formation at polar sites. Interacts either with FtsZ or with one of its binding partners to promote depolymerization.</text>
</comment>
<accession>A0A430A7V3</accession>
<evidence type="ECO:0000256" key="7">
    <source>
        <dbReference type="SAM" id="Phobius"/>
    </source>
</evidence>
<keyword evidence="5 6" id="KW-0717">Septation</keyword>
<proteinExistence type="inferred from homology"/>
<dbReference type="HAMAP" id="MF_00728">
    <property type="entry name" value="EzrA"/>
    <property type="match status" value="1"/>
</dbReference>
<dbReference type="AlphaFoldDB" id="A0A430A7V3"/>
<dbReference type="RefSeq" id="WP_126831356.1">
    <property type="nucleotide sequence ID" value="NZ_CBCRYB010000004.1"/>
</dbReference>
<dbReference type="GO" id="GO:0000917">
    <property type="term" value="P:division septum assembly"/>
    <property type="evidence" value="ECO:0007669"/>
    <property type="project" value="UniProtKB-KW"/>
</dbReference>
<keyword evidence="6" id="KW-1003">Cell membrane</keyword>
<keyword evidence="2 6" id="KW-1133">Transmembrane helix</keyword>
<feature type="coiled-coil region" evidence="6">
    <location>
        <begin position="361"/>
        <end position="402"/>
    </location>
</feature>
<keyword evidence="3 6" id="KW-0175">Coiled coil</keyword>
<keyword evidence="1 6" id="KW-0812">Transmembrane</keyword>
<dbReference type="OrthoDB" id="1654473at2"/>
<protein>
    <recommendedName>
        <fullName evidence="6">Septation ring formation regulator EzrA</fullName>
    </recommendedName>
</protein>
<comment type="subcellular location">
    <subcellularLocation>
        <location evidence="6">Cell membrane</location>
        <topology evidence="6">Single-pass membrane protein</topology>
    </subcellularLocation>
    <text evidence="6">Colocalized with FtsZ to the nascent septal site.</text>
</comment>
<evidence type="ECO:0000313" key="8">
    <source>
        <dbReference type="EMBL" id="RSU03144.1"/>
    </source>
</evidence>
<evidence type="ECO:0000256" key="1">
    <source>
        <dbReference type="ARBA" id="ARBA00022692"/>
    </source>
</evidence>
<organism evidence="8 9">
    <name type="scientific">Vagococcus fessus</name>
    <dbReference type="NCBI Taxonomy" id="120370"/>
    <lineage>
        <taxon>Bacteria</taxon>
        <taxon>Bacillati</taxon>
        <taxon>Bacillota</taxon>
        <taxon>Bacilli</taxon>
        <taxon>Lactobacillales</taxon>
        <taxon>Enterococcaceae</taxon>
        <taxon>Vagococcus</taxon>
    </lineage>
</organism>
<dbReference type="Pfam" id="PF06160">
    <property type="entry name" value="EzrA"/>
    <property type="match status" value="1"/>
</dbReference>
<dbReference type="GO" id="GO:0005886">
    <property type="term" value="C:plasma membrane"/>
    <property type="evidence" value="ECO:0007669"/>
    <property type="project" value="UniProtKB-SubCell"/>
</dbReference>
<keyword evidence="6" id="KW-0131">Cell cycle</keyword>
<dbReference type="EMBL" id="NGJY01000002">
    <property type="protein sequence ID" value="RSU03144.1"/>
    <property type="molecule type" value="Genomic_DNA"/>
</dbReference>
<reference evidence="8 9" key="1">
    <citation type="submission" date="2017-05" db="EMBL/GenBank/DDBJ databases">
        <title>Vagococcus spp. assemblies.</title>
        <authorList>
            <person name="Gulvik C.A."/>
        </authorList>
    </citation>
    <scope>NUCLEOTIDE SEQUENCE [LARGE SCALE GENOMIC DNA]</scope>
    <source>
        <strain evidence="8 9">CCUG 41755</strain>
    </source>
</reference>
<dbReference type="GO" id="GO:0005940">
    <property type="term" value="C:septin ring"/>
    <property type="evidence" value="ECO:0007669"/>
    <property type="project" value="InterPro"/>
</dbReference>
<comment type="similarity">
    <text evidence="6">Belongs to the EzrA family.</text>
</comment>
<dbReference type="InterPro" id="IPR010379">
    <property type="entry name" value="EzrA"/>
</dbReference>
<feature type="topological domain" description="Cytoplasmic" evidence="6">
    <location>
        <begin position="28"/>
        <end position="576"/>
    </location>
</feature>
<feature type="topological domain" description="Extracellular" evidence="6">
    <location>
        <begin position="1"/>
        <end position="8"/>
    </location>
</feature>
<evidence type="ECO:0000256" key="4">
    <source>
        <dbReference type="ARBA" id="ARBA00023136"/>
    </source>
</evidence>
<comment type="caution">
    <text evidence="8">The sequence shown here is derived from an EMBL/GenBank/DDBJ whole genome shotgun (WGS) entry which is preliminary data.</text>
</comment>